<gene>
    <name evidence="1" type="ORF">METZ01_LOCUS320642</name>
</gene>
<protein>
    <recommendedName>
        <fullName evidence="2">Polyketide cyclase</fullName>
    </recommendedName>
</protein>
<name>A0A382P4X2_9ZZZZ</name>
<dbReference type="EMBL" id="UINC01104552">
    <property type="protein sequence ID" value="SVC67788.1"/>
    <property type="molecule type" value="Genomic_DNA"/>
</dbReference>
<proteinExistence type="predicted"/>
<sequence length="145" mass="16433">VTDQYAHICSTRVRCPVENIEEFLTSPQKLNQWAVGMGATVMREDGLIEGHSETTGKPIFARIDLDPVHHTIYYHLGDAPECLVPRIVIQIKSGDIVGSGDGTNVISMTAWRQDTMTDERWNQLKTLHENEIKEVRRLIIESQGY</sequence>
<organism evidence="1">
    <name type="scientific">marine metagenome</name>
    <dbReference type="NCBI Taxonomy" id="408172"/>
    <lineage>
        <taxon>unclassified sequences</taxon>
        <taxon>metagenomes</taxon>
        <taxon>ecological metagenomes</taxon>
    </lineage>
</organism>
<feature type="non-terminal residue" evidence="1">
    <location>
        <position position="1"/>
    </location>
</feature>
<dbReference type="AlphaFoldDB" id="A0A382P4X2"/>
<reference evidence="1" key="1">
    <citation type="submission" date="2018-05" db="EMBL/GenBank/DDBJ databases">
        <authorList>
            <person name="Lanie J.A."/>
            <person name="Ng W.-L."/>
            <person name="Kazmierczak K.M."/>
            <person name="Andrzejewski T.M."/>
            <person name="Davidsen T.M."/>
            <person name="Wayne K.J."/>
            <person name="Tettelin H."/>
            <person name="Glass J.I."/>
            <person name="Rusch D."/>
            <person name="Podicherti R."/>
            <person name="Tsui H.-C.T."/>
            <person name="Winkler M.E."/>
        </authorList>
    </citation>
    <scope>NUCLEOTIDE SEQUENCE</scope>
</reference>
<evidence type="ECO:0008006" key="2">
    <source>
        <dbReference type="Google" id="ProtNLM"/>
    </source>
</evidence>
<dbReference type="InterPro" id="IPR023393">
    <property type="entry name" value="START-like_dom_sf"/>
</dbReference>
<evidence type="ECO:0000313" key="1">
    <source>
        <dbReference type="EMBL" id="SVC67788.1"/>
    </source>
</evidence>
<dbReference type="Gene3D" id="3.30.530.20">
    <property type="match status" value="1"/>
</dbReference>
<accession>A0A382P4X2</accession>